<evidence type="ECO:0000313" key="1">
    <source>
        <dbReference type="EMBL" id="CAB3730231.1"/>
    </source>
</evidence>
<dbReference type="AlphaFoldDB" id="A0A6J5C8U2"/>
<evidence type="ECO:0000313" key="2">
    <source>
        <dbReference type="Proteomes" id="UP000494249"/>
    </source>
</evidence>
<gene>
    <name evidence="1" type="ORF">LMG22037_05517</name>
</gene>
<proteinExistence type="predicted"/>
<sequence length="111" mass="12351">MIKTTGAEWKAFLHDDAYWGEWAFEDYCYIVNGNELGMDVHEDTFADTDAVKVDGGYVWDQAEGSEKTSSLSAFFSKWRKQQSTAFLSVEVPKDKADAVRSAILAAGGKIK</sequence>
<protein>
    <submittedName>
        <fullName evidence="1">Uncharacterized protein</fullName>
    </submittedName>
</protein>
<organism evidence="1 2">
    <name type="scientific">Paraburkholderia phenoliruptrix</name>
    <dbReference type="NCBI Taxonomy" id="252970"/>
    <lineage>
        <taxon>Bacteria</taxon>
        <taxon>Pseudomonadati</taxon>
        <taxon>Pseudomonadota</taxon>
        <taxon>Betaproteobacteria</taxon>
        <taxon>Burkholderiales</taxon>
        <taxon>Burkholderiaceae</taxon>
        <taxon>Paraburkholderia</taxon>
    </lineage>
</organism>
<dbReference type="RefSeq" id="WP_051224591.1">
    <property type="nucleotide sequence ID" value="NZ_CADFGL010000037.1"/>
</dbReference>
<reference evidence="1 2" key="1">
    <citation type="submission" date="2020-04" db="EMBL/GenBank/DDBJ databases">
        <authorList>
            <person name="De Canck E."/>
        </authorList>
    </citation>
    <scope>NUCLEOTIDE SEQUENCE [LARGE SCALE GENOMIC DNA]</scope>
    <source>
        <strain evidence="1 2">LMG 22037</strain>
    </source>
</reference>
<dbReference type="EMBL" id="CADIKB010000040">
    <property type="protein sequence ID" value="CAB3730231.1"/>
    <property type="molecule type" value="Genomic_DNA"/>
</dbReference>
<name>A0A6J5C8U2_9BURK</name>
<dbReference type="Proteomes" id="UP000494249">
    <property type="component" value="Unassembled WGS sequence"/>
</dbReference>
<accession>A0A6J5C8U2</accession>